<dbReference type="Proteomes" id="UP001187192">
    <property type="component" value="Unassembled WGS sequence"/>
</dbReference>
<evidence type="ECO:0000256" key="1">
    <source>
        <dbReference type="SAM" id="MobiDB-lite"/>
    </source>
</evidence>
<gene>
    <name evidence="2" type="ORF">TIFTF001_007608</name>
</gene>
<reference evidence="2" key="1">
    <citation type="submission" date="2023-07" db="EMBL/GenBank/DDBJ databases">
        <title>draft genome sequence of fig (Ficus carica).</title>
        <authorList>
            <person name="Takahashi T."/>
            <person name="Nishimura K."/>
        </authorList>
    </citation>
    <scope>NUCLEOTIDE SEQUENCE</scope>
</reference>
<feature type="compositionally biased region" description="Basic and acidic residues" evidence="1">
    <location>
        <begin position="59"/>
        <end position="69"/>
    </location>
</feature>
<dbReference type="AlphaFoldDB" id="A0AA87ZQH7"/>
<evidence type="ECO:0000313" key="3">
    <source>
        <dbReference type="Proteomes" id="UP001187192"/>
    </source>
</evidence>
<keyword evidence="3" id="KW-1185">Reference proteome</keyword>
<organism evidence="2 3">
    <name type="scientific">Ficus carica</name>
    <name type="common">Common fig</name>
    <dbReference type="NCBI Taxonomy" id="3494"/>
    <lineage>
        <taxon>Eukaryota</taxon>
        <taxon>Viridiplantae</taxon>
        <taxon>Streptophyta</taxon>
        <taxon>Embryophyta</taxon>
        <taxon>Tracheophyta</taxon>
        <taxon>Spermatophyta</taxon>
        <taxon>Magnoliopsida</taxon>
        <taxon>eudicotyledons</taxon>
        <taxon>Gunneridae</taxon>
        <taxon>Pentapetalae</taxon>
        <taxon>rosids</taxon>
        <taxon>fabids</taxon>
        <taxon>Rosales</taxon>
        <taxon>Moraceae</taxon>
        <taxon>Ficeae</taxon>
        <taxon>Ficus</taxon>
    </lineage>
</organism>
<sequence>MGSTAPERGREAVGLTMVRLVHATRNMYNLHSAGHVRPSVAEARNPPARKSLLYPMDDGVSRQREESSKVSESPLRCRSLYRRSPA</sequence>
<evidence type="ECO:0000313" key="2">
    <source>
        <dbReference type="EMBL" id="GMN38372.1"/>
    </source>
</evidence>
<name>A0AA87ZQH7_FICCA</name>
<feature type="region of interest" description="Disordered" evidence="1">
    <location>
        <begin position="39"/>
        <end position="86"/>
    </location>
</feature>
<accession>A0AA87ZQH7</accession>
<proteinExistence type="predicted"/>
<comment type="caution">
    <text evidence="2">The sequence shown here is derived from an EMBL/GenBank/DDBJ whole genome shotgun (WGS) entry which is preliminary data.</text>
</comment>
<dbReference type="EMBL" id="BTGU01000008">
    <property type="protein sequence ID" value="GMN38372.1"/>
    <property type="molecule type" value="Genomic_DNA"/>
</dbReference>
<protein>
    <submittedName>
        <fullName evidence="2">Uncharacterized protein</fullName>
    </submittedName>
</protein>